<evidence type="ECO:0000313" key="5">
    <source>
        <dbReference type="EMBL" id="MFD2051865.1"/>
    </source>
</evidence>
<protein>
    <submittedName>
        <fullName evidence="5">Site-specific integrase</fullName>
    </submittedName>
</protein>
<dbReference type="PANTHER" id="PTHR30349">
    <property type="entry name" value="PHAGE INTEGRASE-RELATED"/>
    <property type="match status" value="1"/>
</dbReference>
<dbReference type="RefSeq" id="WP_379016685.1">
    <property type="nucleotide sequence ID" value="NZ_JBHUGY010000003.1"/>
</dbReference>
<dbReference type="InterPro" id="IPR013762">
    <property type="entry name" value="Integrase-like_cat_sf"/>
</dbReference>
<dbReference type="InterPro" id="IPR002104">
    <property type="entry name" value="Integrase_catalytic"/>
</dbReference>
<dbReference type="InterPro" id="IPR011010">
    <property type="entry name" value="DNA_brk_join_enz"/>
</dbReference>
<proteinExistence type="predicted"/>
<keyword evidence="3" id="KW-0233">DNA recombination</keyword>
<name>A0ABW4W6C0_9HYPH</name>
<evidence type="ECO:0000256" key="3">
    <source>
        <dbReference type="ARBA" id="ARBA00023172"/>
    </source>
</evidence>
<evidence type="ECO:0000259" key="4">
    <source>
        <dbReference type="PROSITE" id="PS51898"/>
    </source>
</evidence>
<accession>A0ABW4W6C0</accession>
<dbReference type="Gene3D" id="1.10.150.130">
    <property type="match status" value="1"/>
</dbReference>
<dbReference type="EMBL" id="JBHUGY010000003">
    <property type="protein sequence ID" value="MFD2051865.1"/>
    <property type="molecule type" value="Genomic_DNA"/>
</dbReference>
<gene>
    <name evidence="5" type="ORF">ACFSQT_01380</name>
</gene>
<dbReference type="PROSITE" id="PS51898">
    <property type="entry name" value="TYR_RECOMBINASE"/>
    <property type="match status" value="1"/>
</dbReference>
<dbReference type="PANTHER" id="PTHR30349:SF90">
    <property type="entry name" value="TYROSINE RECOMBINASE XERD"/>
    <property type="match status" value="1"/>
</dbReference>
<dbReference type="Pfam" id="PF00589">
    <property type="entry name" value="Phage_integrase"/>
    <property type="match status" value="1"/>
</dbReference>
<evidence type="ECO:0000256" key="2">
    <source>
        <dbReference type="ARBA" id="ARBA00023125"/>
    </source>
</evidence>
<dbReference type="CDD" id="cd01188">
    <property type="entry name" value="INT_RitA_C_like"/>
    <property type="match status" value="1"/>
</dbReference>
<keyword evidence="1" id="KW-0229">DNA integration</keyword>
<dbReference type="InterPro" id="IPR050090">
    <property type="entry name" value="Tyrosine_recombinase_XerCD"/>
</dbReference>
<keyword evidence="2" id="KW-0238">DNA-binding</keyword>
<dbReference type="SUPFAM" id="SSF56349">
    <property type="entry name" value="DNA breaking-rejoining enzymes"/>
    <property type="match status" value="1"/>
</dbReference>
<dbReference type="Gene3D" id="1.10.443.10">
    <property type="entry name" value="Intergrase catalytic core"/>
    <property type="match status" value="1"/>
</dbReference>
<keyword evidence="6" id="KW-1185">Reference proteome</keyword>
<evidence type="ECO:0000256" key="1">
    <source>
        <dbReference type="ARBA" id="ARBA00022908"/>
    </source>
</evidence>
<organism evidence="5 6">
    <name type="scientific">Mesorhizobium calcicola</name>
    <dbReference type="NCBI Taxonomy" id="1300310"/>
    <lineage>
        <taxon>Bacteria</taxon>
        <taxon>Pseudomonadati</taxon>
        <taxon>Pseudomonadota</taxon>
        <taxon>Alphaproteobacteria</taxon>
        <taxon>Hyphomicrobiales</taxon>
        <taxon>Phyllobacteriaceae</taxon>
        <taxon>Mesorhizobium</taxon>
    </lineage>
</organism>
<feature type="domain" description="Tyr recombinase" evidence="4">
    <location>
        <begin position="217"/>
        <end position="400"/>
    </location>
</feature>
<dbReference type="InterPro" id="IPR010998">
    <property type="entry name" value="Integrase_recombinase_N"/>
</dbReference>
<sequence length="409" mass="45988">MSDSRHELIAALNSSLISQQYSPVVARNYCTYASGFLDYLGQRGISVTDVIDVQVEQYLRHAIVLFEKQRGRRPSARWHEVPRSGIHALLRLVHGQWPPAIKPTCVADEVRFSICDEYELWLREERGLACSSVAALMWEARNFLAWQIDHGIDGSTGLSISDVDRYMDLRAPKLTRCSLKAVAERLRSLLRYLHTTGRVTTDLSGHIIAPMLYAYEGVPSVLDRSQIVAVLESAKKDKTSAGLRDHAILQLLATYGLRSGEIRHLRIEDIDWRTEAIHVRHHKTRASTSLPLMEPVGEAVLSYLRSGRPLTDAREIFIRTRAPYRKLDKLYSVVRRRLRDAGVQPPGKCGPHIFRHARAVEMLRVAVPQKIIGDVLGHRSTGSTAPYLKLATEDLRAIALDVPGMEVAA</sequence>
<evidence type="ECO:0000313" key="6">
    <source>
        <dbReference type="Proteomes" id="UP001597349"/>
    </source>
</evidence>
<reference evidence="6" key="1">
    <citation type="journal article" date="2019" name="Int. J. Syst. Evol. Microbiol.">
        <title>The Global Catalogue of Microorganisms (GCM) 10K type strain sequencing project: providing services to taxonomists for standard genome sequencing and annotation.</title>
        <authorList>
            <consortium name="The Broad Institute Genomics Platform"/>
            <consortium name="The Broad Institute Genome Sequencing Center for Infectious Disease"/>
            <person name="Wu L."/>
            <person name="Ma J."/>
        </authorList>
    </citation>
    <scope>NUCLEOTIDE SEQUENCE [LARGE SCALE GENOMIC DNA]</scope>
    <source>
        <strain evidence="6">CGMCC 1.16226</strain>
    </source>
</reference>
<dbReference type="Proteomes" id="UP001597349">
    <property type="component" value="Unassembled WGS sequence"/>
</dbReference>
<comment type="caution">
    <text evidence="5">The sequence shown here is derived from an EMBL/GenBank/DDBJ whole genome shotgun (WGS) entry which is preliminary data.</text>
</comment>